<feature type="transmembrane region" description="Helical" evidence="1">
    <location>
        <begin position="40"/>
        <end position="61"/>
    </location>
</feature>
<reference evidence="4" key="1">
    <citation type="submission" date="2015-05" db="EMBL/GenBank/DDBJ databases">
        <authorList>
            <consortium name="Pathogen Informatics"/>
        </authorList>
    </citation>
    <scope>NUCLEOTIDE SEQUENCE [LARGE SCALE GENOMIC DNA]</scope>
    <source>
        <strain evidence="4">M72</strain>
    </source>
</reference>
<keyword evidence="1" id="KW-0812">Transmembrane</keyword>
<feature type="transmembrane region" description="Helical" evidence="1">
    <location>
        <begin position="290"/>
        <end position="308"/>
    </location>
</feature>
<dbReference type="AlphaFoldDB" id="A0A0M6WNZ5"/>
<dbReference type="RefSeq" id="WP_055067989.1">
    <property type="nucleotide sequence ID" value="NZ_CP173697.1"/>
</dbReference>
<dbReference type="OrthoDB" id="2001737at2"/>
<keyword evidence="1" id="KW-1133">Transmembrane helix</keyword>
<protein>
    <recommendedName>
        <fullName evidence="2">Acyltransferase 3 domain-containing protein</fullName>
    </recommendedName>
</protein>
<dbReference type="Proteomes" id="UP000049979">
    <property type="component" value="Unassembled WGS sequence"/>
</dbReference>
<feature type="transmembrane region" description="Helical" evidence="1">
    <location>
        <begin position="12"/>
        <end position="28"/>
    </location>
</feature>
<evidence type="ECO:0000313" key="3">
    <source>
        <dbReference type="EMBL" id="CRL39115.1"/>
    </source>
</evidence>
<keyword evidence="4" id="KW-1185">Reference proteome</keyword>
<dbReference type="Pfam" id="PF01757">
    <property type="entry name" value="Acyl_transf_3"/>
    <property type="match status" value="1"/>
</dbReference>
<keyword evidence="1" id="KW-0472">Membrane</keyword>
<dbReference type="GO" id="GO:0016747">
    <property type="term" value="F:acyltransferase activity, transferring groups other than amino-acyl groups"/>
    <property type="evidence" value="ECO:0007669"/>
    <property type="project" value="InterPro"/>
</dbReference>
<dbReference type="EMBL" id="CVRR01000020">
    <property type="protein sequence ID" value="CRL39115.1"/>
    <property type="molecule type" value="Genomic_DNA"/>
</dbReference>
<evidence type="ECO:0000256" key="1">
    <source>
        <dbReference type="SAM" id="Phobius"/>
    </source>
</evidence>
<evidence type="ECO:0000313" key="4">
    <source>
        <dbReference type="Proteomes" id="UP000049979"/>
    </source>
</evidence>
<feature type="transmembrane region" description="Helical" evidence="1">
    <location>
        <begin position="187"/>
        <end position="213"/>
    </location>
</feature>
<dbReference type="GO" id="GO:0009103">
    <property type="term" value="P:lipopolysaccharide biosynthetic process"/>
    <property type="evidence" value="ECO:0007669"/>
    <property type="project" value="TreeGrafter"/>
</dbReference>
<feature type="domain" description="Acyltransferase 3" evidence="2">
    <location>
        <begin position="13"/>
        <end position="330"/>
    </location>
</feature>
<organism evidence="3 4">
    <name type="scientific">Roseburia faecis</name>
    <dbReference type="NCBI Taxonomy" id="301302"/>
    <lineage>
        <taxon>Bacteria</taxon>
        <taxon>Bacillati</taxon>
        <taxon>Bacillota</taxon>
        <taxon>Clostridia</taxon>
        <taxon>Lachnospirales</taxon>
        <taxon>Lachnospiraceae</taxon>
        <taxon>Roseburia</taxon>
    </lineage>
</organism>
<evidence type="ECO:0000259" key="2">
    <source>
        <dbReference type="Pfam" id="PF01757"/>
    </source>
</evidence>
<feature type="transmembrane region" description="Helical" evidence="1">
    <location>
        <begin position="225"/>
        <end position="244"/>
    </location>
</feature>
<feature type="transmembrane region" description="Helical" evidence="1">
    <location>
        <begin position="135"/>
        <end position="156"/>
    </location>
</feature>
<feature type="transmembrane region" description="Helical" evidence="1">
    <location>
        <begin position="163"/>
        <end position="181"/>
    </location>
</feature>
<name>A0A0M6WNZ5_9FIRM</name>
<dbReference type="InterPro" id="IPR050879">
    <property type="entry name" value="Acyltransferase_3"/>
</dbReference>
<dbReference type="PANTHER" id="PTHR23028">
    <property type="entry name" value="ACETYLTRANSFERASE"/>
    <property type="match status" value="1"/>
</dbReference>
<dbReference type="GO" id="GO:0016020">
    <property type="term" value="C:membrane"/>
    <property type="evidence" value="ECO:0007669"/>
    <property type="project" value="TreeGrafter"/>
</dbReference>
<accession>A0A0M6WNZ5</accession>
<proteinExistence type="predicted"/>
<feature type="transmembrane region" description="Helical" evidence="1">
    <location>
        <begin position="314"/>
        <end position="332"/>
    </location>
</feature>
<sequence>MKSKNFAQQHLSSLGGIKVIAMLLLFWWHSSIPNPNVDLGARTCELLFVTSGFLVGYNYFYKGMPKTWKASFMYAIKKIIRFWPLHFCVLLIMFLRTIIINGCIQLSNILIALDNALLLQAWSLNQDVYFSYNGASWFLSALIFCYFMTPLLLTFCQKIKQSIVLFVMIAAIRYLIEYVNIKCPGMVWNFVIHTSPLIRCLEFFMGMLLVPLFMYTKEKLQSSSFFINSLVEIIITILTIALCIMKNATWLRASFVFLFCITVFVFAFNRGILSRIFSARIFELFGKIQFEFFIFHQAIIICLFNWFSRITSDWRIVNSLLFITIIACAIGYKKFMSQKLSKIISNGIRKLFGYFEIAPEKL</sequence>
<feature type="transmembrane region" description="Helical" evidence="1">
    <location>
        <begin position="82"/>
        <end position="113"/>
    </location>
</feature>
<dbReference type="InterPro" id="IPR002656">
    <property type="entry name" value="Acyl_transf_3_dom"/>
</dbReference>
<feature type="transmembrane region" description="Helical" evidence="1">
    <location>
        <begin position="250"/>
        <end position="269"/>
    </location>
</feature>
<gene>
    <name evidence="3" type="ORF">M72_29021</name>
</gene>
<dbReference type="PANTHER" id="PTHR23028:SF53">
    <property type="entry name" value="ACYL_TRANSF_3 DOMAIN-CONTAINING PROTEIN"/>
    <property type="match status" value="1"/>
</dbReference>